<evidence type="ECO:0000313" key="2">
    <source>
        <dbReference type="Proteomes" id="UP001056120"/>
    </source>
</evidence>
<protein>
    <submittedName>
        <fullName evidence="1">Uncharacterized protein</fullName>
    </submittedName>
</protein>
<organism evidence="1 2">
    <name type="scientific">Smallanthus sonchifolius</name>
    <dbReference type="NCBI Taxonomy" id="185202"/>
    <lineage>
        <taxon>Eukaryota</taxon>
        <taxon>Viridiplantae</taxon>
        <taxon>Streptophyta</taxon>
        <taxon>Embryophyta</taxon>
        <taxon>Tracheophyta</taxon>
        <taxon>Spermatophyta</taxon>
        <taxon>Magnoliopsida</taxon>
        <taxon>eudicotyledons</taxon>
        <taxon>Gunneridae</taxon>
        <taxon>Pentapetalae</taxon>
        <taxon>asterids</taxon>
        <taxon>campanulids</taxon>
        <taxon>Asterales</taxon>
        <taxon>Asteraceae</taxon>
        <taxon>Asteroideae</taxon>
        <taxon>Heliantheae alliance</taxon>
        <taxon>Millerieae</taxon>
        <taxon>Smallanthus</taxon>
    </lineage>
</organism>
<comment type="caution">
    <text evidence="1">The sequence shown here is derived from an EMBL/GenBank/DDBJ whole genome shotgun (WGS) entry which is preliminary data.</text>
</comment>
<keyword evidence="2" id="KW-1185">Reference proteome</keyword>
<name>A0ACB9I1H0_9ASTR</name>
<reference evidence="2" key="1">
    <citation type="journal article" date="2022" name="Mol. Ecol. Resour.">
        <title>The genomes of chicory, endive, great burdock and yacon provide insights into Asteraceae palaeo-polyploidization history and plant inulin production.</title>
        <authorList>
            <person name="Fan W."/>
            <person name="Wang S."/>
            <person name="Wang H."/>
            <person name="Wang A."/>
            <person name="Jiang F."/>
            <person name="Liu H."/>
            <person name="Zhao H."/>
            <person name="Xu D."/>
            <person name="Zhang Y."/>
        </authorList>
    </citation>
    <scope>NUCLEOTIDE SEQUENCE [LARGE SCALE GENOMIC DNA]</scope>
    <source>
        <strain evidence="2">cv. Yunnan</strain>
    </source>
</reference>
<dbReference type="Proteomes" id="UP001056120">
    <property type="component" value="Linkage Group LG10"/>
</dbReference>
<proteinExistence type="predicted"/>
<accession>A0ACB9I1H0</accession>
<evidence type="ECO:0000313" key="1">
    <source>
        <dbReference type="EMBL" id="KAI3801568.1"/>
    </source>
</evidence>
<gene>
    <name evidence="1" type="ORF">L1987_29676</name>
</gene>
<reference evidence="1 2" key="2">
    <citation type="journal article" date="2022" name="Mol. Ecol. Resour.">
        <title>The genomes of chicory, endive, great burdock and yacon provide insights into Asteraceae paleo-polyploidization history and plant inulin production.</title>
        <authorList>
            <person name="Fan W."/>
            <person name="Wang S."/>
            <person name="Wang H."/>
            <person name="Wang A."/>
            <person name="Jiang F."/>
            <person name="Liu H."/>
            <person name="Zhao H."/>
            <person name="Xu D."/>
            <person name="Zhang Y."/>
        </authorList>
    </citation>
    <scope>NUCLEOTIDE SEQUENCE [LARGE SCALE GENOMIC DNA]</scope>
    <source>
        <strain evidence="2">cv. Yunnan</strain>
        <tissue evidence="1">Leaves</tissue>
    </source>
</reference>
<sequence length="212" mass="22645">MPPSTEDQSLSLVTTPLVINPVSTGPISSEGDASDEYFINVKHIDISGKRVAFNSSLLSFDKNGVGGTKISTVVPYTTLHSVIYKRLVKDFVKAAAVNGIKRVASVAPFGACFDSKTVAMTITGPAVPDIDLVLDGKTIRFRLYGANSMVEANKNVICLAFVDGGVEPRTSIVLGGHQLENRVLEFDLAGSKLGFTSSLLVWNTSCSHNRQP</sequence>
<dbReference type="EMBL" id="CM042027">
    <property type="protein sequence ID" value="KAI3801568.1"/>
    <property type="molecule type" value="Genomic_DNA"/>
</dbReference>